<organism evidence="3">
    <name type="scientific">Volvox carteri f. nagariensis</name>
    <dbReference type="NCBI Taxonomy" id="3068"/>
    <lineage>
        <taxon>Eukaryota</taxon>
        <taxon>Viridiplantae</taxon>
        <taxon>Chlorophyta</taxon>
        <taxon>core chlorophytes</taxon>
        <taxon>Chlorophyceae</taxon>
        <taxon>CS clade</taxon>
        <taxon>Chlamydomonadales</taxon>
        <taxon>Volvocaceae</taxon>
        <taxon>Volvox</taxon>
    </lineage>
</organism>
<keyword evidence="3" id="KW-1185">Reference proteome</keyword>
<evidence type="ECO:0000313" key="2">
    <source>
        <dbReference type="EMBL" id="EFJ40990.1"/>
    </source>
</evidence>
<dbReference type="Proteomes" id="UP000001058">
    <property type="component" value="Unassembled WGS sequence"/>
</dbReference>
<gene>
    <name evidence="2" type="ORF">VOLCADRAFT_99094</name>
</gene>
<feature type="region of interest" description="Disordered" evidence="1">
    <location>
        <begin position="96"/>
        <end position="188"/>
    </location>
</feature>
<proteinExistence type="predicted"/>
<feature type="compositionally biased region" description="Basic and acidic residues" evidence="1">
    <location>
        <begin position="162"/>
        <end position="181"/>
    </location>
</feature>
<feature type="compositionally biased region" description="Polar residues" evidence="1">
    <location>
        <begin position="247"/>
        <end position="260"/>
    </location>
</feature>
<evidence type="ECO:0000256" key="1">
    <source>
        <dbReference type="SAM" id="MobiDB-lite"/>
    </source>
</evidence>
<feature type="region of interest" description="Disordered" evidence="1">
    <location>
        <begin position="216"/>
        <end position="260"/>
    </location>
</feature>
<feature type="compositionally biased region" description="Low complexity" evidence="1">
    <location>
        <begin position="226"/>
        <end position="244"/>
    </location>
</feature>
<dbReference type="EMBL" id="GL378403">
    <property type="protein sequence ID" value="EFJ40990.1"/>
    <property type="molecule type" value="Genomic_DNA"/>
</dbReference>
<protein>
    <submittedName>
        <fullName evidence="2">Uncharacterized protein</fullName>
    </submittedName>
</protein>
<reference evidence="2 3" key="1">
    <citation type="journal article" date="2010" name="Science">
        <title>Genomic analysis of organismal complexity in the multicellular green alga Volvox carteri.</title>
        <authorList>
            <person name="Prochnik S.E."/>
            <person name="Umen J."/>
            <person name="Nedelcu A.M."/>
            <person name="Hallmann A."/>
            <person name="Miller S.M."/>
            <person name="Nishii I."/>
            <person name="Ferris P."/>
            <person name="Kuo A."/>
            <person name="Mitros T."/>
            <person name="Fritz-Laylin L.K."/>
            <person name="Hellsten U."/>
            <person name="Chapman J."/>
            <person name="Simakov O."/>
            <person name="Rensing S.A."/>
            <person name="Terry A."/>
            <person name="Pangilinan J."/>
            <person name="Kapitonov V."/>
            <person name="Jurka J."/>
            <person name="Salamov A."/>
            <person name="Shapiro H."/>
            <person name="Schmutz J."/>
            <person name="Grimwood J."/>
            <person name="Lindquist E."/>
            <person name="Lucas S."/>
            <person name="Grigoriev I.V."/>
            <person name="Schmitt R."/>
            <person name="Kirk D."/>
            <person name="Rokhsar D.S."/>
        </authorList>
    </citation>
    <scope>NUCLEOTIDE SEQUENCE [LARGE SCALE GENOMIC DNA]</scope>
    <source>
        <strain evidence="3">f. Nagariensis / Eve</strain>
    </source>
</reference>
<dbReference type="RefSeq" id="XP_002957964.1">
    <property type="nucleotide sequence ID" value="XM_002957918.1"/>
</dbReference>
<accession>D8UH09</accession>
<dbReference type="GeneID" id="9623033"/>
<dbReference type="InParanoid" id="D8UH09"/>
<sequence length="315" mass="33724">MAPDAPRVARRAQHCAVQTPWYDQGSAGGERVGVTETDNTAGCSGEYHGPAPLHHTVEDYLWQQAAANIQGAALLQQLQAQQRQLCHLGLPGSQSPAHNLAATPDGSDATSNNPATIGDEPDGGAVKDEPDGGGDEPDGGAVKEGSLQSKDTEQGNMGLRSDAAEHGDLVTSREMDNEREPKKRKPGPKVGIVYQYFKGVGRYDETSWRQALDAWETGDDTQSTPSVSAGSAAASSKGGTAADSRLLRQSGNGGSKTQTSIQRFADAVETLLREHFPWYNWTKNPLEFAPGSRPWGTKGVIYFVIREAEFPFNSF</sequence>
<dbReference type="KEGG" id="vcn:VOLCADRAFT_99094"/>
<name>D8UH09_VOLCA</name>
<dbReference type="AlphaFoldDB" id="D8UH09"/>
<dbReference type="OrthoDB" id="10642384at2759"/>
<evidence type="ECO:0000313" key="3">
    <source>
        <dbReference type="Proteomes" id="UP000001058"/>
    </source>
</evidence>